<dbReference type="AlphaFoldDB" id="A0A9Q6ZDD8"/>
<dbReference type="Pfam" id="PF04717">
    <property type="entry name" value="Phage_base_V"/>
    <property type="match status" value="1"/>
</dbReference>
<protein>
    <submittedName>
        <fullName evidence="2">Type IV secretion protein Rhs</fullName>
    </submittedName>
</protein>
<evidence type="ECO:0000313" key="3">
    <source>
        <dbReference type="Proteomes" id="UP000596202"/>
    </source>
</evidence>
<dbReference type="InterPro" id="IPR006531">
    <property type="entry name" value="Gp5/Vgr_OB"/>
</dbReference>
<organism evidence="2 3">
    <name type="scientific">Myroides odoratus</name>
    <name type="common">Flavobacterium odoratum</name>
    <dbReference type="NCBI Taxonomy" id="256"/>
    <lineage>
        <taxon>Bacteria</taxon>
        <taxon>Pseudomonadati</taxon>
        <taxon>Bacteroidota</taxon>
        <taxon>Flavobacteriia</taxon>
        <taxon>Flavobacteriales</taxon>
        <taxon>Flavobacteriaceae</taxon>
        <taxon>Myroides</taxon>
    </lineage>
</organism>
<accession>A0A9Q6ZDD8</accession>
<evidence type="ECO:0000259" key="1">
    <source>
        <dbReference type="Pfam" id="PF04717"/>
    </source>
</evidence>
<name>A0A9Q6ZDD8_MYROD</name>
<sequence length="645" mass="72336">MPHSFLKAQSSLAEESAHSHSSIQSNASAIAQHYIPGINQLVDLTFSIEGKTLSYYRDFELKQSSQTHHEFTVSFSHDCFGGIETHEMEESQKLVGKRLLVSMHYKNNTDKPRRYFVGVITAVSFEQAHGNQGYLILKGFSPTVLLDQAPNIQSFGGQSSEPLQGVVQQLLDQGYHQQEQYKSSIQLTHPRQLSYSCQYNETPYNFLTRLAHAQGEHFFYDGEILHFGKIPTDEKPIRLLYGRDVSQLEIRLQARHVNRLLYDYNSVSDEKLSTSTDTSLVLKGTLAKSTYIQAAQTFTTPSLQQAPIAAITHQEVEHAQRGLVGREGIHVFVTTGNTTIPFLYPGCKVEIQMLQPNKKTAHYFTTLLITEVHHQVDALGKYEGTFKGVDAQTGSISQAHAQSPLVEQQLGRVISNKDPQGKGHVQVQFDWQRNNQSTAFIPVLSQHAGNSSFVSANRGFVFIPEEGDLVLVSFIGNHPDRPFVLGSFFYGSTGMGGGHENQIKSIRTRSGHTLRFTEDESIELFDAIGNHVTLDTKAKDILLTAPENLILNAKNIHLQASQNIHAFAQQHLYLEAQENIDIKAAKRYNLTARDSTTSIVYTAAYQTQDYRLTCEIGQMEATKENFQFLSNKEVETISNKRVKLL</sequence>
<dbReference type="InterPro" id="IPR037026">
    <property type="entry name" value="Vgr_OB-fold_dom_sf"/>
</dbReference>
<dbReference type="GeneID" id="93527576"/>
<feature type="domain" description="Gp5/Type VI secretion system Vgr protein OB-fold" evidence="1">
    <location>
        <begin position="410"/>
        <end position="489"/>
    </location>
</feature>
<dbReference type="Proteomes" id="UP000596202">
    <property type="component" value="Chromosome"/>
</dbReference>
<dbReference type="EMBL" id="CP068108">
    <property type="protein sequence ID" value="QQU01650.1"/>
    <property type="molecule type" value="Genomic_DNA"/>
</dbReference>
<dbReference type="SUPFAM" id="SSF69279">
    <property type="entry name" value="Phage tail proteins"/>
    <property type="match status" value="1"/>
</dbReference>
<gene>
    <name evidence="2" type="ORF">I6I88_07915</name>
</gene>
<dbReference type="SUPFAM" id="SSF69255">
    <property type="entry name" value="gp5 N-terminal domain-like"/>
    <property type="match status" value="1"/>
</dbReference>
<dbReference type="Gene3D" id="3.55.50.10">
    <property type="entry name" value="Baseplate protein-like domains"/>
    <property type="match status" value="1"/>
</dbReference>
<dbReference type="Pfam" id="PF05954">
    <property type="entry name" value="Phage_GPD"/>
    <property type="match status" value="1"/>
</dbReference>
<reference evidence="2 3" key="1">
    <citation type="submission" date="2021-01" db="EMBL/GenBank/DDBJ databases">
        <title>FDA dAtabase for Regulatory Grade micrObial Sequences (FDA-ARGOS): Supporting development and validation of Infectious Disease Dx tests.</title>
        <authorList>
            <person name="Sproer C."/>
            <person name="Gronow S."/>
            <person name="Severitt S."/>
            <person name="Schroder I."/>
            <person name="Tallon L."/>
            <person name="Sadzewicz L."/>
            <person name="Zhao X."/>
            <person name="Boylan J."/>
            <person name="Ott S."/>
            <person name="Bowen H."/>
            <person name="Vavikolanu K."/>
            <person name="Mehta A."/>
            <person name="Aluvathingal J."/>
            <person name="Nadendla S."/>
            <person name="Lowell S."/>
            <person name="Myers T."/>
            <person name="Yan Y."/>
            <person name="Sichtig H."/>
        </authorList>
    </citation>
    <scope>NUCLEOTIDE SEQUENCE [LARGE SCALE GENOMIC DNA]</scope>
    <source>
        <strain evidence="2 3">FDAARGOS_1131</strain>
    </source>
</reference>
<dbReference type="OrthoDB" id="7033094at2"/>
<evidence type="ECO:0000313" key="2">
    <source>
        <dbReference type="EMBL" id="QQU01650.1"/>
    </source>
</evidence>
<dbReference type="RefSeq" id="WP_002992315.1">
    <property type="nucleotide sequence ID" value="NZ_CP068108.1"/>
</dbReference>
<proteinExistence type="predicted"/>
<dbReference type="Gene3D" id="2.40.50.230">
    <property type="entry name" value="Gp5 N-terminal domain"/>
    <property type="match status" value="1"/>
</dbReference>
<dbReference type="SUPFAM" id="SSF69349">
    <property type="entry name" value="Phage fibre proteins"/>
    <property type="match status" value="1"/>
</dbReference>